<dbReference type="GO" id="GO:0005737">
    <property type="term" value="C:cytoplasm"/>
    <property type="evidence" value="ECO:0007669"/>
    <property type="project" value="UniProtKB-SubCell"/>
</dbReference>
<feature type="region of interest" description="Disordered" evidence="7">
    <location>
        <begin position="51"/>
        <end position="70"/>
    </location>
</feature>
<dbReference type="Gene3D" id="3.30.230.30">
    <property type="entry name" value="Impact, N-terminal domain"/>
    <property type="match status" value="1"/>
</dbReference>
<evidence type="ECO:0000256" key="4">
    <source>
        <dbReference type="ARBA" id="ARBA00022491"/>
    </source>
</evidence>
<keyword evidence="6" id="KW-0346">Stress response</keyword>
<evidence type="ECO:0000313" key="9">
    <source>
        <dbReference type="EMBL" id="ORY26887.1"/>
    </source>
</evidence>
<dbReference type="AlphaFoldDB" id="A0A1Y2AXD8"/>
<dbReference type="SUPFAM" id="SSF54495">
    <property type="entry name" value="UBC-like"/>
    <property type="match status" value="1"/>
</dbReference>
<feature type="compositionally biased region" description="Basic and acidic residues" evidence="7">
    <location>
        <begin position="477"/>
        <end position="487"/>
    </location>
</feature>
<evidence type="ECO:0000259" key="8">
    <source>
        <dbReference type="PROSITE" id="PS50908"/>
    </source>
</evidence>
<dbReference type="Proteomes" id="UP000193986">
    <property type="component" value="Unassembled WGS sequence"/>
</dbReference>
<dbReference type="Pfam" id="PF01205">
    <property type="entry name" value="Impact_N"/>
    <property type="match status" value="1"/>
</dbReference>
<dbReference type="PANTHER" id="PTHR16301">
    <property type="entry name" value="IMPACT-RELATED"/>
    <property type="match status" value="1"/>
</dbReference>
<dbReference type="GO" id="GO:0006446">
    <property type="term" value="P:regulation of translational initiation"/>
    <property type="evidence" value="ECO:0007669"/>
    <property type="project" value="TreeGrafter"/>
</dbReference>
<dbReference type="FunCoup" id="A0A1Y2AXD8">
    <property type="interactions" value="321"/>
</dbReference>
<reference evidence="9 10" key="1">
    <citation type="submission" date="2016-07" db="EMBL/GenBank/DDBJ databases">
        <title>Pervasive Adenine N6-methylation of Active Genes in Fungi.</title>
        <authorList>
            <consortium name="DOE Joint Genome Institute"/>
            <person name="Mondo S.J."/>
            <person name="Dannebaum R.O."/>
            <person name="Kuo R.C."/>
            <person name="Labutti K."/>
            <person name="Haridas S."/>
            <person name="Kuo A."/>
            <person name="Salamov A."/>
            <person name="Ahrendt S.R."/>
            <person name="Lipzen A."/>
            <person name="Sullivan W."/>
            <person name="Andreopoulos W.B."/>
            <person name="Clum A."/>
            <person name="Lindquist E."/>
            <person name="Daum C."/>
            <person name="Ramamoorthy G.K."/>
            <person name="Gryganskyi A."/>
            <person name="Culley D."/>
            <person name="Magnuson J.K."/>
            <person name="James T.Y."/>
            <person name="O'Malley M.A."/>
            <person name="Stajich J.E."/>
            <person name="Spatafora J.W."/>
            <person name="Visel A."/>
            <person name="Grigoriev I.V."/>
        </authorList>
    </citation>
    <scope>NUCLEOTIDE SEQUENCE [LARGE SCALE GENOMIC DNA]</scope>
    <source>
        <strain evidence="9 10">68-887.2</strain>
    </source>
</reference>
<evidence type="ECO:0000256" key="2">
    <source>
        <dbReference type="ARBA" id="ARBA00007665"/>
    </source>
</evidence>
<evidence type="ECO:0000313" key="10">
    <source>
        <dbReference type="Proteomes" id="UP000193986"/>
    </source>
</evidence>
<dbReference type="InterPro" id="IPR036956">
    <property type="entry name" value="Impact_N_sf"/>
</dbReference>
<keyword evidence="4" id="KW-0678">Repressor</keyword>
<evidence type="ECO:0000256" key="5">
    <source>
        <dbReference type="ARBA" id="ARBA00022845"/>
    </source>
</evidence>
<feature type="region of interest" description="Disordered" evidence="7">
    <location>
        <begin position="477"/>
        <end position="497"/>
    </location>
</feature>
<dbReference type="InterPro" id="IPR016135">
    <property type="entry name" value="UBQ-conjugating_enzyme/RWD"/>
</dbReference>
<keyword evidence="10" id="KW-1185">Reference proteome</keyword>
<dbReference type="PANTHER" id="PTHR16301:SF24">
    <property type="entry name" value="RWD DOMAIN-CONTAINING PROTEIN"/>
    <property type="match status" value="1"/>
</dbReference>
<dbReference type="GO" id="GO:0140469">
    <property type="term" value="P:GCN2-mediated signaling"/>
    <property type="evidence" value="ECO:0007669"/>
    <property type="project" value="TreeGrafter"/>
</dbReference>
<comment type="similarity">
    <text evidence="2">Belongs to the IMPACT family.</text>
</comment>
<dbReference type="STRING" id="71784.A0A1Y2AXD8"/>
<protein>
    <recommendedName>
        <fullName evidence="8">RWD domain-containing protein</fullName>
    </recommendedName>
</protein>
<proteinExistence type="inferred from homology"/>
<feature type="region of interest" description="Disordered" evidence="7">
    <location>
        <begin position="287"/>
        <end position="337"/>
    </location>
</feature>
<dbReference type="SUPFAM" id="SSF54211">
    <property type="entry name" value="Ribosomal protein S5 domain 2-like"/>
    <property type="match status" value="1"/>
</dbReference>
<feature type="compositionally biased region" description="Basic and acidic residues" evidence="7">
    <location>
        <begin position="52"/>
        <end position="70"/>
    </location>
</feature>
<keyword evidence="5" id="KW-0810">Translation regulation</keyword>
<keyword evidence="3" id="KW-0963">Cytoplasm</keyword>
<dbReference type="EMBL" id="MCFC01000043">
    <property type="protein sequence ID" value="ORY26887.1"/>
    <property type="molecule type" value="Genomic_DNA"/>
</dbReference>
<gene>
    <name evidence="9" type="ORF">BCR39DRAFT_539963</name>
</gene>
<dbReference type="InterPro" id="IPR006575">
    <property type="entry name" value="RWD_dom"/>
</dbReference>
<dbReference type="InterPro" id="IPR023582">
    <property type="entry name" value="Impact"/>
</dbReference>
<sequence length="497" mass="53324">MSATTIPTTSPTLADQLLGLTFPSSPPPALLARFAEEYAIPSYLAGSGLRRGSIEGDDGRRSPPEPYRDPDAMLNTFIQHLLNPEHADTQPNLLAIGYELEALLSMYPGSVKLCVSSRPSSIYHVAELEVAGIPSSSSMGGEGRQASQAWTDAVADEALGLAGGERIRYEVTLPAWEDGDAPQGVEAGAEVPRLRVLVSLPPTYPDSSPPQLQLLGRYVGNYGIDAGLFGDITRTYITSSGVPFASGDVCVFEGLNHVQSLVRTWYASHLSSAQTSELERKKPLALALTSQSQPLSRTSTPDPTSAEMRPSPSRATFSYTRHQKSSSDGTETPSAITNAEAGLPVGLTIISSDPIHDRKSTFVGHAIRVTDEREVPLVIHELLSDKKIAKAAHPAIFAYRIVKDVGGVAGKVINSDYDDDGESAAGARLSHLLEILELENVLVVVTRWFGGTLLGSDRFKHISQAAREALEAAGFLDEKEKEKEKESGGGNKRRGKR</sequence>
<evidence type="ECO:0000256" key="3">
    <source>
        <dbReference type="ARBA" id="ARBA00022490"/>
    </source>
</evidence>
<name>A0A1Y2AXD8_9TREE</name>
<dbReference type="InterPro" id="IPR001498">
    <property type="entry name" value="Impact_N"/>
</dbReference>
<evidence type="ECO:0000256" key="7">
    <source>
        <dbReference type="SAM" id="MobiDB-lite"/>
    </source>
</evidence>
<comment type="caution">
    <text evidence="9">The sequence shown here is derived from an EMBL/GenBank/DDBJ whole genome shotgun (WGS) entry which is preliminary data.</text>
</comment>
<feature type="compositionally biased region" description="Polar residues" evidence="7">
    <location>
        <begin position="313"/>
        <end position="337"/>
    </location>
</feature>
<organism evidence="9 10">
    <name type="scientific">Naematelia encephala</name>
    <dbReference type="NCBI Taxonomy" id="71784"/>
    <lineage>
        <taxon>Eukaryota</taxon>
        <taxon>Fungi</taxon>
        <taxon>Dikarya</taxon>
        <taxon>Basidiomycota</taxon>
        <taxon>Agaricomycotina</taxon>
        <taxon>Tremellomycetes</taxon>
        <taxon>Tremellales</taxon>
        <taxon>Naemateliaceae</taxon>
        <taxon>Naematelia</taxon>
    </lineage>
</organism>
<dbReference type="OrthoDB" id="69641at2759"/>
<dbReference type="PROSITE" id="PS50908">
    <property type="entry name" value="RWD"/>
    <property type="match status" value="1"/>
</dbReference>
<comment type="subcellular location">
    <subcellularLocation>
        <location evidence="1">Cytoplasm</location>
    </subcellularLocation>
</comment>
<dbReference type="InterPro" id="IPR020568">
    <property type="entry name" value="Ribosomal_Su5_D2-typ_SF"/>
</dbReference>
<feature type="compositionally biased region" description="Polar residues" evidence="7">
    <location>
        <begin position="288"/>
        <end position="303"/>
    </location>
</feature>
<evidence type="ECO:0000256" key="1">
    <source>
        <dbReference type="ARBA" id="ARBA00004496"/>
    </source>
</evidence>
<accession>A0A1Y2AXD8</accession>
<evidence type="ECO:0000256" key="6">
    <source>
        <dbReference type="ARBA" id="ARBA00023016"/>
    </source>
</evidence>
<dbReference type="InParanoid" id="A0A1Y2AXD8"/>
<feature type="domain" description="RWD" evidence="8">
    <location>
        <begin position="98"/>
        <end position="265"/>
    </location>
</feature>